<keyword evidence="1" id="KW-0808">Transferase</keyword>
<evidence type="ECO:0000256" key="6">
    <source>
        <dbReference type="ARBA" id="ARBA00038999"/>
    </source>
</evidence>
<comment type="catalytic activity">
    <reaction evidence="9">
        <text>L-tyrosyl-[protein] + ATP = O-phospho-L-tyrosyl-[protein] + ADP + H(+)</text>
        <dbReference type="Rhea" id="RHEA:10596"/>
        <dbReference type="Rhea" id="RHEA-COMP:10136"/>
        <dbReference type="Rhea" id="RHEA-COMP:20101"/>
        <dbReference type="ChEBI" id="CHEBI:15378"/>
        <dbReference type="ChEBI" id="CHEBI:30616"/>
        <dbReference type="ChEBI" id="CHEBI:46858"/>
        <dbReference type="ChEBI" id="CHEBI:61978"/>
        <dbReference type="ChEBI" id="CHEBI:456216"/>
        <dbReference type="EC" id="2.7.12.2"/>
    </reaction>
</comment>
<keyword evidence="12" id="KW-1185">Reference proteome</keyword>
<evidence type="ECO:0000256" key="4">
    <source>
        <dbReference type="ARBA" id="ARBA00022840"/>
    </source>
</evidence>
<evidence type="ECO:0000256" key="3">
    <source>
        <dbReference type="ARBA" id="ARBA00022777"/>
    </source>
</evidence>
<sequence>MDLGSRNTRVFTWRGHYIKPTRFDGTSGFTRIKLLCTSSRLFIKPGNMLCNSKKEIKIADFGVRKIVVKSLDKCNSFTGTCAYMSPEKLDSEGEANGVTEEDKSNVYAGDIWSFGLTILEILVAYFSLLP</sequence>
<dbReference type="GO" id="GO:0004708">
    <property type="term" value="F:MAP kinase kinase activity"/>
    <property type="evidence" value="ECO:0007669"/>
    <property type="project" value="UniProtKB-EC"/>
</dbReference>
<dbReference type="EMBL" id="JBANAX010000843">
    <property type="protein sequence ID" value="KAL1191747.1"/>
    <property type="molecule type" value="Genomic_DNA"/>
</dbReference>
<dbReference type="SUPFAM" id="SSF56112">
    <property type="entry name" value="Protein kinase-like (PK-like)"/>
    <property type="match status" value="1"/>
</dbReference>
<evidence type="ECO:0000256" key="7">
    <source>
        <dbReference type="ARBA" id="ARBA00049014"/>
    </source>
</evidence>
<evidence type="ECO:0000256" key="9">
    <source>
        <dbReference type="ARBA" id="ARBA00051693"/>
    </source>
</evidence>
<comment type="caution">
    <text evidence="11">The sequence shown here is derived from an EMBL/GenBank/DDBJ whole genome shotgun (WGS) entry which is preliminary data.</text>
</comment>
<evidence type="ECO:0000313" key="12">
    <source>
        <dbReference type="Proteomes" id="UP001558713"/>
    </source>
</evidence>
<dbReference type="PANTHER" id="PTHR48013:SF9">
    <property type="entry name" value="DUAL SPECIFICITY MITOGEN-ACTIVATED PROTEIN KINASE KINASE 5"/>
    <property type="match status" value="1"/>
</dbReference>
<keyword evidence="2" id="KW-0547">Nucleotide-binding</keyword>
<dbReference type="GO" id="GO:0005524">
    <property type="term" value="F:ATP binding"/>
    <property type="evidence" value="ECO:0007669"/>
    <property type="project" value="UniProtKB-KW"/>
</dbReference>
<reference evidence="11 12" key="1">
    <citation type="submission" date="2024-04" db="EMBL/GenBank/DDBJ databases">
        <title>Genome assembly C_amara_ONT_v2.</title>
        <authorList>
            <person name="Yant L."/>
            <person name="Moore C."/>
            <person name="Slenker M."/>
        </authorList>
    </citation>
    <scope>NUCLEOTIDE SEQUENCE [LARGE SCALE GENOMIC DNA]</scope>
    <source>
        <tissue evidence="11">Leaf</tissue>
    </source>
</reference>
<evidence type="ECO:0000259" key="10">
    <source>
        <dbReference type="PROSITE" id="PS50011"/>
    </source>
</evidence>
<evidence type="ECO:0000256" key="5">
    <source>
        <dbReference type="ARBA" id="ARBA00038035"/>
    </source>
</evidence>
<proteinExistence type="inferred from homology"/>
<name>A0ABD0ZAP1_CARAN</name>
<comment type="catalytic activity">
    <reaction evidence="7">
        <text>L-seryl-[protein] + ATP = O-phospho-L-seryl-[protein] + ADP + H(+)</text>
        <dbReference type="Rhea" id="RHEA:17989"/>
        <dbReference type="Rhea" id="RHEA-COMP:9863"/>
        <dbReference type="Rhea" id="RHEA-COMP:11604"/>
        <dbReference type="ChEBI" id="CHEBI:15378"/>
        <dbReference type="ChEBI" id="CHEBI:29999"/>
        <dbReference type="ChEBI" id="CHEBI:30616"/>
        <dbReference type="ChEBI" id="CHEBI:83421"/>
        <dbReference type="ChEBI" id="CHEBI:456216"/>
        <dbReference type="EC" id="2.7.12.2"/>
    </reaction>
</comment>
<keyword evidence="4" id="KW-0067">ATP-binding</keyword>
<accession>A0ABD0ZAP1</accession>
<comment type="similarity">
    <text evidence="5">Belongs to the protein kinase superfamily. STE Ser/Thr protein kinase family. MAP kinase kinase subfamily.</text>
</comment>
<dbReference type="InterPro" id="IPR000719">
    <property type="entry name" value="Prot_kinase_dom"/>
</dbReference>
<dbReference type="Pfam" id="PF00069">
    <property type="entry name" value="Pkinase"/>
    <property type="match status" value="1"/>
</dbReference>
<feature type="domain" description="Protein kinase" evidence="10">
    <location>
        <begin position="1"/>
        <end position="130"/>
    </location>
</feature>
<evidence type="ECO:0000256" key="1">
    <source>
        <dbReference type="ARBA" id="ARBA00022679"/>
    </source>
</evidence>
<dbReference type="AlphaFoldDB" id="A0ABD0ZAP1"/>
<dbReference type="PANTHER" id="PTHR48013">
    <property type="entry name" value="DUAL SPECIFICITY MITOGEN-ACTIVATED PROTEIN KINASE KINASE 5-RELATED"/>
    <property type="match status" value="1"/>
</dbReference>
<dbReference type="Gene3D" id="1.10.510.10">
    <property type="entry name" value="Transferase(Phosphotransferase) domain 1"/>
    <property type="match status" value="1"/>
</dbReference>
<evidence type="ECO:0000256" key="2">
    <source>
        <dbReference type="ARBA" id="ARBA00022741"/>
    </source>
</evidence>
<organism evidence="11 12">
    <name type="scientific">Cardamine amara subsp. amara</name>
    <dbReference type="NCBI Taxonomy" id="228776"/>
    <lineage>
        <taxon>Eukaryota</taxon>
        <taxon>Viridiplantae</taxon>
        <taxon>Streptophyta</taxon>
        <taxon>Embryophyta</taxon>
        <taxon>Tracheophyta</taxon>
        <taxon>Spermatophyta</taxon>
        <taxon>Magnoliopsida</taxon>
        <taxon>eudicotyledons</taxon>
        <taxon>Gunneridae</taxon>
        <taxon>Pentapetalae</taxon>
        <taxon>rosids</taxon>
        <taxon>malvids</taxon>
        <taxon>Brassicales</taxon>
        <taxon>Brassicaceae</taxon>
        <taxon>Cardamineae</taxon>
        <taxon>Cardamine</taxon>
    </lineage>
</organism>
<dbReference type="InterPro" id="IPR011009">
    <property type="entry name" value="Kinase-like_dom_sf"/>
</dbReference>
<keyword evidence="3 11" id="KW-0418">Kinase</keyword>
<protein>
    <recommendedName>
        <fullName evidence="6">mitogen-activated protein kinase kinase</fullName>
        <ecNumber evidence="6">2.7.12.2</ecNumber>
    </recommendedName>
</protein>
<evidence type="ECO:0000256" key="8">
    <source>
        <dbReference type="ARBA" id="ARBA00049299"/>
    </source>
</evidence>
<comment type="catalytic activity">
    <reaction evidence="8">
        <text>L-threonyl-[protein] + ATP = O-phospho-L-threonyl-[protein] + ADP + H(+)</text>
        <dbReference type="Rhea" id="RHEA:46608"/>
        <dbReference type="Rhea" id="RHEA-COMP:11060"/>
        <dbReference type="Rhea" id="RHEA-COMP:11605"/>
        <dbReference type="ChEBI" id="CHEBI:15378"/>
        <dbReference type="ChEBI" id="CHEBI:30013"/>
        <dbReference type="ChEBI" id="CHEBI:30616"/>
        <dbReference type="ChEBI" id="CHEBI:61977"/>
        <dbReference type="ChEBI" id="CHEBI:456216"/>
        <dbReference type="EC" id="2.7.12.2"/>
    </reaction>
</comment>
<gene>
    <name evidence="11" type="ORF">V5N11_001530</name>
</gene>
<dbReference type="PROSITE" id="PS50011">
    <property type="entry name" value="PROTEIN_KINASE_DOM"/>
    <property type="match status" value="1"/>
</dbReference>
<dbReference type="EC" id="2.7.12.2" evidence="6"/>
<dbReference type="Proteomes" id="UP001558713">
    <property type="component" value="Unassembled WGS sequence"/>
</dbReference>
<evidence type="ECO:0000313" key="11">
    <source>
        <dbReference type="EMBL" id="KAL1191747.1"/>
    </source>
</evidence>